<name>A0A6P8WUQ8_DROAB</name>
<accession>A0A6P8WUQ8</accession>
<keyword evidence="1" id="KW-1185">Reference proteome</keyword>
<evidence type="ECO:0000313" key="2">
    <source>
        <dbReference type="RefSeq" id="XP_034102135.1"/>
    </source>
</evidence>
<organism evidence="1 2">
    <name type="scientific">Drosophila albomicans</name>
    <name type="common">Fruit fly</name>
    <dbReference type="NCBI Taxonomy" id="7291"/>
    <lineage>
        <taxon>Eukaryota</taxon>
        <taxon>Metazoa</taxon>
        <taxon>Ecdysozoa</taxon>
        <taxon>Arthropoda</taxon>
        <taxon>Hexapoda</taxon>
        <taxon>Insecta</taxon>
        <taxon>Pterygota</taxon>
        <taxon>Neoptera</taxon>
        <taxon>Endopterygota</taxon>
        <taxon>Diptera</taxon>
        <taxon>Brachycera</taxon>
        <taxon>Muscomorpha</taxon>
        <taxon>Ephydroidea</taxon>
        <taxon>Drosophilidae</taxon>
        <taxon>Drosophila</taxon>
    </lineage>
</organism>
<dbReference type="GeneID" id="117566698"/>
<evidence type="ECO:0000313" key="1">
    <source>
        <dbReference type="Proteomes" id="UP000515160"/>
    </source>
</evidence>
<dbReference type="OrthoDB" id="6329445at2759"/>
<sequence length="147" mass="16948">MQCFECFEEGTYDEHGKRPACSKLTDSPEFKVNCTNSTMCVKEVHSINLSNGQWRTMERRGCAKQVNVTQVEVYRAYVDFAFVAEPYKEECVELPTEMRTSTIKRCYCRGNLCNSSTRLQQSFNNNSLIKIVCVMFLLSNLRLITVI</sequence>
<protein>
    <submittedName>
        <fullName evidence="2">Uncharacterized protein LOC117566698</fullName>
    </submittedName>
</protein>
<dbReference type="RefSeq" id="XP_034102135.1">
    <property type="nucleotide sequence ID" value="XM_034246244.1"/>
</dbReference>
<reference evidence="2" key="1">
    <citation type="submission" date="2025-08" db="UniProtKB">
        <authorList>
            <consortium name="RefSeq"/>
        </authorList>
    </citation>
    <scope>IDENTIFICATION</scope>
    <source>
        <strain evidence="2">15112-1751.03</strain>
        <tissue evidence="2">Whole Adult</tissue>
    </source>
</reference>
<gene>
    <name evidence="2" type="primary">LOC117566698</name>
</gene>
<dbReference type="Proteomes" id="UP000515160">
    <property type="component" value="Chromosome 3"/>
</dbReference>
<proteinExistence type="predicted"/>
<dbReference type="AlphaFoldDB" id="A0A6P8WUQ8"/>